<dbReference type="InterPro" id="IPR009030">
    <property type="entry name" value="Growth_fac_rcpt_cys_sf"/>
</dbReference>
<evidence type="ECO:0000313" key="1">
    <source>
        <dbReference type="EMBL" id="KAF0698605.1"/>
    </source>
</evidence>
<organism evidence="2 3">
    <name type="scientific">Aphanomyces stellatus</name>
    <dbReference type="NCBI Taxonomy" id="120398"/>
    <lineage>
        <taxon>Eukaryota</taxon>
        <taxon>Sar</taxon>
        <taxon>Stramenopiles</taxon>
        <taxon>Oomycota</taxon>
        <taxon>Saprolegniomycetes</taxon>
        <taxon>Saprolegniales</taxon>
        <taxon>Verrucalvaceae</taxon>
        <taxon>Aphanomyces</taxon>
    </lineage>
</organism>
<reference evidence="2 3" key="1">
    <citation type="submission" date="2019-03" db="EMBL/GenBank/DDBJ databases">
        <authorList>
            <person name="Gaulin E."/>
            <person name="Dumas B."/>
        </authorList>
    </citation>
    <scope>NUCLEOTIDE SEQUENCE [LARGE SCALE GENOMIC DNA]</scope>
    <source>
        <strain evidence="2">CBS 568.67</strain>
    </source>
</reference>
<dbReference type="SUPFAM" id="SSF57184">
    <property type="entry name" value="Growth factor receptor domain"/>
    <property type="match status" value="1"/>
</dbReference>
<evidence type="ECO:0000313" key="3">
    <source>
        <dbReference type="Proteomes" id="UP000332933"/>
    </source>
</evidence>
<dbReference type="PANTHER" id="PTHR47236">
    <property type="entry name" value="GENE, 32742-RELATED-RELATED"/>
    <property type="match status" value="1"/>
</dbReference>
<reference evidence="1" key="2">
    <citation type="submission" date="2019-06" db="EMBL/GenBank/DDBJ databases">
        <title>Genomics analysis of Aphanomyces spp. identifies a new class of oomycete effector associated with host adaptation.</title>
        <authorList>
            <person name="Gaulin E."/>
        </authorList>
    </citation>
    <scope>NUCLEOTIDE SEQUENCE</scope>
    <source>
        <strain evidence="1">CBS 578.67</strain>
    </source>
</reference>
<dbReference type="SMART" id="SM01411">
    <property type="entry name" value="Ephrin_rec_like"/>
    <property type="match status" value="3"/>
</dbReference>
<dbReference type="PANTHER" id="PTHR47236:SF4">
    <property type="entry name" value="GENE 9195-RELATED"/>
    <property type="match status" value="1"/>
</dbReference>
<dbReference type="OrthoDB" id="439917at2759"/>
<evidence type="ECO:0000313" key="2">
    <source>
        <dbReference type="EMBL" id="VFT87632.1"/>
    </source>
</evidence>
<keyword evidence="3" id="KW-1185">Reference proteome</keyword>
<proteinExistence type="predicted"/>
<dbReference type="AlphaFoldDB" id="A0A485KR75"/>
<sequence>MYSFHNFLCSVTRTGSPAPIQVAVGYYSGSDTSRTDAVNRETMRWFQRPCEAGFYCQSGVRYPCPPGTFGSATQLTTAQCSGPCTAGYYCPPASITGTTAACGDVSLYCPVGVGAPTAVLAGTSQTVCDVGYFCQGGIRYQCPSGTYGTDAGLTVGQCSGWCAAGYFCPPGSTLAMAQPCPMGSYSIRGQGACMACPSARATMPCQDKRECCA</sequence>
<accession>A0A485KR75</accession>
<gene>
    <name evidence="2" type="primary">Aste57867_10762</name>
    <name evidence="1" type="ORF">As57867_010722</name>
    <name evidence="2" type="ORF">ASTE57867_10762</name>
</gene>
<dbReference type="EMBL" id="CAADRA010005249">
    <property type="protein sequence ID" value="VFT87632.1"/>
    <property type="molecule type" value="Genomic_DNA"/>
</dbReference>
<protein>
    <submittedName>
        <fullName evidence="2">Aste57867_10762 protein</fullName>
    </submittedName>
</protein>
<name>A0A485KR75_9STRA</name>
<dbReference type="EMBL" id="VJMH01005228">
    <property type="protein sequence ID" value="KAF0698605.1"/>
    <property type="molecule type" value="Genomic_DNA"/>
</dbReference>
<dbReference type="Proteomes" id="UP000332933">
    <property type="component" value="Unassembled WGS sequence"/>
</dbReference>